<dbReference type="RefSeq" id="WP_229571052.1">
    <property type="nucleotide sequence ID" value="NZ_AP025226.1"/>
</dbReference>
<evidence type="ECO:0000256" key="5">
    <source>
        <dbReference type="ARBA" id="ARBA00022723"/>
    </source>
</evidence>
<reference evidence="13 14" key="1">
    <citation type="journal article" date="2022" name="Microbiol. Resour. Announc.">
        <title>Complete Genome Sequence of the Hyperthermophilic and Acidophilic Archaeon Saccharolobus caldissimus Strain HS-3T.</title>
        <authorList>
            <person name="Sakai H.D."/>
            <person name="Kurosawa N."/>
        </authorList>
    </citation>
    <scope>NUCLEOTIDE SEQUENCE [LARGE SCALE GENOMIC DNA]</scope>
    <source>
        <strain evidence="13 14">JCM32116</strain>
    </source>
</reference>
<comment type="subunit">
    <text evidence="11">Tetramer of two alpha and two beta subunits.</text>
</comment>
<accession>A0AAQ4CMI1</accession>
<proteinExistence type="inferred from homology"/>
<dbReference type="EMBL" id="AP025226">
    <property type="protein sequence ID" value="BDB97012.1"/>
    <property type="molecule type" value="Genomic_DNA"/>
</dbReference>
<dbReference type="Pfam" id="PF13412">
    <property type="entry name" value="HTH_24"/>
    <property type="match status" value="1"/>
</dbReference>
<feature type="binding site" evidence="11">
    <location>
        <position position="387"/>
    </location>
    <ligand>
        <name>L-phenylalanine</name>
        <dbReference type="ChEBI" id="CHEBI:58095"/>
    </ligand>
</feature>
<dbReference type="PANTHER" id="PTHR11538:SF40">
    <property type="entry name" value="PHENYLALANINE--TRNA LIGASE ALPHA SUBUNIT"/>
    <property type="match status" value="1"/>
</dbReference>
<dbReference type="PANTHER" id="PTHR11538">
    <property type="entry name" value="PHENYLALANYL-TRNA SYNTHETASE"/>
    <property type="match status" value="1"/>
</dbReference>
<feature type="binding site" evidence="11">
    <location>
        <begin position="347"/>
        <end position="349"/>
    </location>
    <ligand>
        <name>L-phenylalanine</name>
        <dbReference type="ChEBI" id="CHEBI:58095"/>
    </ligand>
</feature>
<comment type="subcellular location">
    <subcellularLocation>
        <location evidence="1 11">Cytoplasm</location>
    </subcellularLocation>
</comment>
<dbReference type="AlphaFoldDB" id="A0AAQ4CMI1"/>
<feature type="domain" description="Aminoacyl-transfer RNA synthetases class-II family profile" evidence="12">
    <location>
        <begin position="222"/>
        <end position="451"/>
    </location>
</feature>
<comment type="cofactor">
    <cofactor evidence="11">
        <name>Mg(2+)</name>
        <dbReference type="ChEBI" id="CHEBI:18420"/>
    </cofactor>
    <text evidence="11">Binds 2 magnesium ions per tetramer.</text>
</comment>
<keyword evidence="14" id="KW-1185">Reference proteome</keyword>
<protein>
    <recommendedName>
        <fullName evidence="11">Phenylalanine--tRNA ligase alpha subunit</fullName>
        <ecNumber evidence="11">6.1.1.20</ecNumber>
    </recommendedName>
    <alternativeName>
        <fullName evidence="11">Phenylalanyl-tRNA synthetase alpha subunit</fullName>
        <shortName evidence="11">PheRS</shortName>
    </alternativeName>
</protein>
<evidence type="ECO:0000256" key="3">
    <source>
        <dbReference type="ARBA" id="ARBA00022490"/>
    </source>
</evidence>
<dbReference type="SUPFAM" id="SSF46785">
    <property type="entry name" value="Winged helix' DNA-binding domain"/>
    <property type="match status" value="1"/>
</dbReference>
<evidence type="ECO:0000256" key="9">
    <source>
        <dbReference type="ARBA" id="ARBA00022917"/>
    </source>
</evidence>
<evidence type="ECO:0000256" key="1">
    <source>
        <dbReference type="ARBA" id="ARBA00004496"/>
    </source>
</evidence>
<dbReference type="GO" id="GO:0000287">
    <property type="term" value="F:magnesium ion binding"/>
    <property type="evidence" value="ECO:0007669"/>
    <property type="project" value="UniProtKB-UniRule"/>
</dbReference>
<evidence type="ECO:0000256" key="8">
    <source>
        <dbReference type="ARBA" id="ARBA00022842"/>
    </source>
</evidence>
<evidence type="ECO:0000256" key="2">
    <source>
        <dbReference type="ARBA" id="ARBA00006703"/>
    </source>
</evidence>
<evidence type="ECO:0000256" key="10">
    <source>
        <dbReference type="ARBA" id="ARBA00023146"/>
    </source>
</evidence>
<comment type="similarity">
    <text evidence="2 11">Belongs to the class-II aminoacyl-tRNA synthetase family. Phe-tRNA synthetase alpha subunit type 2 subfamily.</text>
</comment>
<dbReference type="InterPro" id="IPR045864">
    <property type="entry name" value="aa-tRNA-synth_II/BPL/LPL"/>
</dbReference>
<keyword evidence="9 11" id="KW-0648">Protein biosynthesis</keyword>
<dbReference type="GeneID" id="68864739"/>
<dbReference type="Gene3D" id="1.10.10.10">
    <property type="entry name" value="Winged helix-like DNA-binding domain superfamily/Winged helix DNA-binding domain"/>
    <property type="match status" value="1"/>
</dbReference>
<evidence type="ECO:0000256" key="11">
    <source>
        <dbReference type="HAMAP-Rule" id="MF_00282"/>
    </source>
</evidence>
<keyword evidence="4 11" id="KW-0436">Ligase</keyword>
<dbReference type="HAMAP" id="MF_00282">
    <property type="entry name" value="Phe_tRNA_synth_alpha2"/>
    <property type="match status" value="1"/>
</dbReference>
<dbReference type="Gene3D" id="3.30.930.10">
    <property type="entry name" value="Bira Bifunctional Protein, Domain 2"/>
    <property type="match status" value="1"/>
</dbReference>
<keyword evidence="3 11" id="KW-0963">Cytoplasm</keyword>
<dbReference type="InterPro" id="IPR006195">
    <property type="entry name" value="aa-tRNA-synth_II"/>
</dbReference>
<evidence type="ECO:0000313" key="14">
    <source>
        <dbReference type="Proteomes" id="UP001319921"/>
    </source>
</evidence>
<dbReference type="SUPFAM" id="SSF55681">
    <property type="entry name" value="Class II aaRS and biotin synthetases"/>
    <property type="match status" value="1"/>
</dbReference>
<keyword evidence="7 11" id="KW-0067">ATP-binding</keyword>
<dbReference type="InterPro" id="IPR011991">
    <property type="entry name" value="ArsR-like_HTH"/>
</dbReference>
<dbReference type="Proteomes" id="UP001319921">
    <property type="component" value="Chromosome"/>
</dbReference>
<dbReference type="NCBIfam" id="NF003210">
    <property type="entry name" value="PRK04172.1"/>
    <property type="match status" value="1"/>
</dbReference>
<keyword evidence="10 11" id="KW-0030">Aminoacyl-tRNA synthetase</keyword>
<dbReference type="GO" id="GO:0004826">
    <property type="term" value="F:phenylalanine-tRNA ligase activity"/>
    <property type="evidence" value="ECO:0007669"/>
    <property type="project" value="UniProtKB-UniRule"/>
</dbReference>
<evidence type="ECO:0000256" key="6">
    <source>
        <dbReference type="ARBA" id="ARBA00022741"/>
    </source>
</evidence>
<dbReference type="InterPro" id="IPR036390">
    <property type="entry name" value="WH_DNA-bd_sf"/>
</dbReference>
<evidence type="ECO:0000313" key="13">
    <source>
        <dbReference type="EMBL" id="BDB97012.1"/>
    </source>
</evidence>
<dbReference type="NCBIfam" id="TIGR00468">
    <property type="entry name" value="pheS"/>
    <property type="match status" value="1"/>
</dbReference>
<comment type="caution">
    <text evidence="11">Lacks conserved residue(s) required for the propagation of feature annotation.</text>
</comment>
<evidence type="ECO:0000256" key="4">
    <source>
        <dbReference type="ARBA" id="ARBA00022598"/>
    </source>
</evidence>
<keyword evidence="8 11" id="KW-0460">Magnesium</keyword>
<dbReference type="GO" id="GO:0005524">
    <property type="term" value="F:ATP binding"/>
    <property type="evidence" value="ECO:0007669"/>
    <property type="project" value="UniProtKB-UniRule"/>
</dbReference>
<dbReference type="InterPro" id="IPR036388">
    <property type="entry name" value="WH-like_DNA-bd_sf"/>
</dbReference>
<dbReference type="InterPro" id="IPR004529">
    <property type="entry name" value="Phe-tRNA-synth_IIc_asu"/>
</dbReference>
<dbReference type="GO" id="GO:0005737">
    <property type="term" value="C:cytoplasm"/>
    <property type="evidence" value="ECO:0007669"/>
    <property type="project" value="UniProtKB-SubCell"/>
</dbReference>
<feature type="binding site" evidence="11">
    <location>
        <position position="308"/>
    </location>
    <ligand>
        <name>L-phenylalanine</name>
        <dbReference type="ChEBI" id="CHEBI:58095"/>
    </ligand>
</feature>
<name>A0AAQ4CMI1_9CREN</name>
<dbReference type="CDD" id="cd00090">
    <property type="entry name" value="HTH_ARSR"/>
    <property type="match status" value="1"/>
</dbReference>
<keyword evidence="6 11" id="KW-0547">Nucleotide-binding</keyword>
<dbReference type="GO" id="GO:0000049">
    <property type="term" value="F:tRNA binding"/>
    <property type="evidence" value="ECO:0007669"/>
    <property type="project" value="InterPro"/>
</dbReference>
<dbReference type="KEGG" id="scas:SACC_00290"/>
<gene>
    <name evidence="11" type="primary">pheS</name>
    <name evidence="13" type="ORF">SACC_00290</name>
</gene>
<dbReference type="Pfam" id="PF01409">
    <property type="entry name" value="tRNA-synt_2d"/>
    <property type="match status" value="1"/>
</dbReference>
<dbReference type="InterPro" id="IPR002319">
    <property type="entry name" value="Phenylalanyl-tRNA_Synthase"/>
</dbReference>
<feature type="binding site" evidence="11">
    <location>
        <position position="389"/>
    </location>
    <ligand>
        <name>Mg(2+)</name>
        <dbReference type="ChEBI" id="CHEBI:18420"/>
        <note>ligand shared with heterodimeric partner</note>
    </ligand>
</feature>
<dbReference type="GO" id="GO:0006432">
    <property type="term" value="P:phenylalanyl-tRNA aminoacylation"/>
    <property type="evidence" value="ECO:0007669"/>
    <property type="project" value="UniProtKB-UniRule"/>
</dbReference>
<sequence>MLSENEIKILDFLKTVKRSNSEEIANKTGLSISSVLSLINLLAEKGYVRVEKKVEEYYALTEEGKKRKNEGLPEDILINKLNGREEEINNVKTMLGEDFNIAISWAKKKGLIDIKEGKIIPKISSHVSEEYYALFNLENANKNLIEVLERRGLVEKREKIIILVELLKEPEEITPTISNITHEILVSGEWKKYKFKKYNVAAFPPFFPISKKHYFKEFLEKVKDIMINLGFTEVNTGYVEMEFYNFDILFQPQDHPAREIHDSFSIEGMGKIDNQDLLNNVKKMHESSWKYEWKQEIALRLMLRSQSTATTARVLASKPNPPLKVFTVGKVFRPDAIDATHLIEFHQLDGLIIDDNFTFRDLLGVLREIFYRLGIREIKFKPAYFPFTEPSVEVYGYLEKLGWVEMCGAGLLRPEILNAVGIKSRAGAWGIGLERLAMSFLNINDIRLLYSNNIEYIREMKVNLW</sequence>
<organism evidence="13 14">
    <name type="scientific">Saccharolobus caldissimus</name>
    <dbReference type="NCBI Taxonomy" id="1702097"/>
    <lineage>
        <taxon>Archaea</taxon>
        <taxon>Thermoproteota</taxon>
        <taxon>Thermoprotei</taxon>
        <taxon>Sulfolobales</taxon>
        <taxon>Sulfolobaceae</taxon>
        <taxon>Saccharolobus</taxon>
    </lineage>
</organism>
<dbReference type="InterPro" id="IPR022917">
    <property type="entry name" value="Phe_tRNA_ligase_alpha_bac/arc"/>
</dbReference>
<keyword evidence="5 11" id="KW-0479">Metal-binding</keyword>
<dbReference type="CDD" id="cd00496">
    <property type="entry name" value="PheRS_alpha_core"/>
    <property type="match status" value="1"/>
</dbReference>
<dbReference type="PROSITE" id="PS50862">
    <property type="entry name" value="AA_TRNA_LIGASE_II"/>
    <property type="match status" value="1"/>
</dbReference>
<dbReference type="EC" id="6.1.1.20" evidence="11"/>
<evidence type="ECO:0000259" key="12">
    <source>
        <dbReference type="PROSITE" id="PS50862"/>
    </source>
</evidence>
<comment type="catalytic activity">
    <reaction evidence="11">
        <text>tRNA(Phe) + L-phenylalanine + ATP = L-phenylalanyl-tRNA(Phe) + AMP + diphosphate + H(+)</text>
        <dbReference type="Rhea" id="RHEA:19413"/>
        <dbReference type="Rhea" id="RHEA-COMP:9668"/>
        <dbReference type="Rhea" id="RHEA-COMP:9699"/>
        <dbReference type="ChEBI" id="CHEBI:15378"/>
        <dbReference type="ChEBI" id="CHEBI:30616"/>
        <dbReference type="ChEBI" id="CHEBI:33019"/>
        <dbReference type="ChEBI" id="CHEBI:58095"/>
        <dbReference type="ChEBI" id="CHEBI:78442"/>
        <dbReference type="ChEBI" id="CHEBI:78531"/>
        <dbReference type="ChEBI" id="CHEBI:456215"/>
        <dbReference type="EC" id="6.1.1.20"/>
    </reaction>
</comment>
<evidence type="ECO:0000256" key="7">
    <source>
        <dbReference type="ARBA" id="ARBA00022840"/>
    </source>
</evidence>